<dbReference type="HOGENOM" id="CLU_2298391_0_0_1"/>
<dbReference type="VEuPathDB" id="FungiDB:PLEOSDRAFT_1026670"/>
<dbReference type="OrthoDB" id="3030584at2759"/>
<reference evidence="3" key="1">
    <citation type="journal article" date="2014" name="Proc. Natl. Acad. Sci. U.S.A.">
        <title>Extensive sampling of basidiomycete genomes demonstrates inadequacy of the white-rot/brown-rot paradigm for wood decay fungi.</title>
        <authorList>
            <person name="Riley R."/>
            <person name="Salamov A.A."/>
            <person name="Brown D.W."/>
            <person name="Nagy L.G."/>
            <person name="Floudas D."/>
            <person name="Held B.W."/>
            <person name="Levasseur A."/>
            <person name="Lombard V."/>
            <person name="Morin E."/>
            <person name="Otillar R."/>
            <person name="Lindquist E.A."/>
            <person name="Sun H."/>
            <person name="LaButti K.M."/>
            <person name="Schmutz J."/>
            <person name="Jabbour D."/>
            <person name="Luo H."/>
            <person name="Baker S.E."/>
            <person name="Pisabarro A.G."/>
            <person name="Walton J.D."/>
            <person name="Blanchette R.A."/>
            <person name="Henrissat B."/>
            <person name="Martin F."/>
            <person name="Cullen D."/>
            <person name="Hibbett D.S."/>
            <person name="Grigoriev I.V."/>
        </authorList>
    </citation>
    <scope>NUCLEOTIDE SEQUENCE [LARGE SCALE GENOMIC DNA]</scope>
    <source>
        <strain evidence="3">PC15</strain>
    </source>
</reference>
<evidence type="ECO:0000313" key="3">
    <source>
        <dbReference type="Proteomes" id="UP000027073"/>
    </source>
</evidence>
<protein>
    <submittedName>
        <fullName evidence="2">Uncharacterized protein</fullName>
    </submittedName>
</protein>
<proteinExistence type="predicted"/>
<name>A0A067NPA8_PLEO1</name>
<evidence type="ECO:0000313" key="2">
    <source>
        <dbReference type="EMBL" id="KDQ25937.1"/>
    </source>
</evidence>
<feature type="region of interest" description="Disordered" evidence="1">
    <location>
        <begin position="67"/>
        <end position="89"/>
    </location>
</feature>
<dbReference type="STRING" id="1137138.A0A067NPA8"/>
<accession>A0A067NPA8</accession>
<feature type="non-terminal residue" evidence="2">
    <location>
        <position position="103"/>
    </location>
</feature>
<gene>
    <name evidence="2" type="ORF">PLEOSDRAFT_1026670</name>
</gene>
<dbReference type="Proteomes" id="UP000027073">
    <property type="component" value="Unassembled WGS sequence"/>
</dbReference>
<evidence type="ECO:0000256" key="1">
    <source>
        <dbReference type="SAM" id="MobiDB-lite"/>
    </source>
</evidence>
<feature type="compositionally biased region" description="Basic residues" evidence="1">
    <location>
        <begin position="67"/>
        <end position="76"/>
    </location>
</feature>
<dbReference type="AlphaFoldDB" id="A0A067NPA8"/>
<dbReference type="InParanoid" id="A0A067NPA8"/>
<dbReference type="EMBL" id="KL198010">
    <property type="protein sequence ID" value="KDQ25937.1"/>
    <property type="molecule type" value="Genomic_DNA"/>
</dbReference>
<organism evidence="2 3">
    <name type="scientific">Pleurotus ostreatus (strain PC15)</name>
    <name type="common">Oyster mushroom</name>
    <dbReference type="NCBI Taxonomy" id="1137138"/>
    <lineage>
        <taxon>Eukaryota</taxon>
        <taxon>Fungi</taxon>
        <taxon>Dikarya</taxon>
        <taxon>Basidiomycota</taxon>
        <taxon>Agaricomycotina</taxon>
        <taxon>Agaricomycetes</taxon>
        <taxon>Agaricomycetidae</taxon>
        <taxon>Agaricales</taxon>
        <taxon>Pleurotineae</taxon>
        <taxon>Pleurotaceae</taxon>
        <taxon>Pleurotus</taxon>
    </lineage>
</organism>
<sequence length="103" mass="11423">MASELEQYISDNSLRLFGVSNKTIIDYVIASATSSKSPDALFSSLNSYGLPDTPDAHEFINEVYSRAPRKHKHKSKAASSSKQAEKETKNLLTQKFGLLLDED</sequence>